<evidence type="ECO:0000313" key="5">
    <source>
        <dbReference type="Proteomes" id="UP000245168"/>
    </source>
</evidence>
<keyword evidence="4" id="KW-0378">Hydrolase</keyword>
<evidence type="ECO:0000259" key="3">
    <source>
        <dbReference type="Pfam" id="PF01979"/>
    </source>
</evidence>
<reference evidence="5" key="1">
    <citation type="submission" date="2018-05" db="EMBL/GenBank/DDBJ databases">
        <authorList>
            <person name="Liu B.-T."/>
        </authorList>
    </citation>
    <scope>NUCLEOTIDE SEQUENCE [LARGE SCALE GENOMIC DNA]</scope>
    <source>
        <strain evidence="5">WD6-1</strain>
    </source>
</reference>
<dbReference type="Gene3D" id="3.20.20.140">
    <property type="entry name" value="Metal-dependent hydrolases"/>
    <property type="match status" value="1"/>
</dbReference>
<dbReference type="GO" id="GO:0016812">
    <property type="term" value="F:hydrolase activity, acting on carbon-nitrogen (but not peptide) bonds, in cyclic amides"/>
    <property type="evidence" value="ECO:0007669"/>
    <property type="project" value="TreeGrafter"/>
</dbReference>
<dbReference type="InterPro" id="IPR011059">
    <property type="entry name" value="Metal-dep_hydrolase_composite"/>
</dbReference>
<dbReference type="PANTHER" id="PTHR11647">
    <property type="entry name" value="HYDRANTOINASE/DIHYDROPYRIMIDINASE FAMILY MEMBER"/>
    <property type="match status" value="1"/>
</dbReference>
<dbReference type="EMBL" id="QEXV01000003">
    <property type="protein sequence ID" value="PWE17285.1"/>
    <property type="molecule type" value="Genomic_DNA"/>
</dbReference>
<accession>A0A2U2BTF4</accession>
<dbReference type="SUPFAM" id="SSF51556">
    <property type="entry name" value="Metallo-dependent hydrolases"/>
    <property type="match status" value="1"/>
</dbReference>
<dbReference type="GO" id="GO:0005829">
    <property type="term" value="C:cytosol"/>
    <property type="evidence" value="ECO:0007669"/>
    <property type="project" value="TreeGrafter"/>
</dbReference>
<sequence length="475" mass="50630">MAALVLAACADQTDETDESAAGDAGGETESAAADSETGTAGFDRNPYPSTYAPPESGVVLIANATVFDGVGGEMQDTDVLIENGRIAAIGSGLEAPEGAEVIDASGRYVTPGVVDIHSHLGVYPSPAVNAHSDGNEVTSPVTAEVWAEHSVWPQDPGFDTALAGGVTTLHILPGSANLFGGRGVTLRNVPGRTVQAMKFPDAPYTLKMACGENPSRVYGGRNQSPMTDMGNMAGYRASWIEASNYRDDWNEYYAAVEAGEDAEPPTRDLELDTLMGVLEGEILVQMHCYRADQMAQVLDMSEEFGYQVTAFHHGVEAYKIPDLLAEHGTCAAVWADWGGFKMEAYDSIPENLALTHAAGACAMIHSDSDLGIQRLNQEVAKALSDGRRMGLDISDGEAVGWFTARPAQALGVFDETGSIEEGKRGDVVIWSEHPFSTYAVADQVFIDGALMFDRADPDRRTVRDFMLGQPGEGDY</sequence>
<dbReference type="PANTHER" id="PTHR11647:SF1">
    <property type="entry name" value="COLLAPSIN RESPONSE MEDIATOR PROTEIN"/>
    <property type="match status" value="1"/>
</dbReference>
<protein>
    <submittedName>
        <fullName evidence="4">Amidohydrolase</fullName>
    </submittedName>
</protein>
<proteinExistence type="predicted"/>
<comment type="cofactor">
    <cofactor evidence="1">
        <name>Zn(2+)</name>
        <dbReference type="ChEBI" id="CHEBI:29105"/>
    </cofactor>
</comment>
<dbReference type="SUPFAM" id="SSF51338">
    <property type="entry name" value="Composite domain of metallo-dependent hydrolases"/>
    <property type="match status" value="1"/>
</dbReference>
<feature type="region of interest" description="Disordered" evidence="2">
    <location>
        <begin position="9"/>
        <end position="49"/>
    </location>
</feature>
<dbReference type="Gene3D" id="2.30.40.10">
    <property type="entry name" value="Urease, subunit C, domain 1"/>
    <property type="match status" value="1"/>
</dbReference>
<keyword evidence="5" id="KW-1185">Reference proteome</keyword>
<dbReference type="Pfam" id="PF01979">
    <property type="entry name" value="Amidohydro_1"/>
    <property type="match status" value="1"/>
</dbReference>
<evidence type="ECO:0000313" key="4">
    <source>
        <dbReference type="EMBL" id="PWE17285.1"/>
    </source>
</evidence>
<name>A0A2U2BTF4_9PROT</name>
<dbReference type="CDD" id="cd01309">
    <property type="entry name" value="Met_dep_hydrolase_C"/>
    <property type="match status" value="1"/>
</dbReference>
<dbReference type="InterPro" id="IPR006680">
    <property type="entry name" value="Amidohydro-rel"/>
</dbReference>
<evidence type="ECO:0000256" key="2">
    <source>
        <dbReference type="SAM" id="MobiDB-lite"/>
    </source>
</evidence>
<comment type="caution">
    <text evidence="4">The sequence shown here is derived from an EMBL/GenBank/DDBJ whole genome shotgun (WGS) entry which is preliminary data.</text>
</comment>
<gene>
    <name evidence="4" type="ORF">DDZ18_06245</name>
</gene>
<dbReference type="OrthoDB" id="9796020at2"/>
<dbReference type="InterPro" id="IPR050378">
    <property type="entry name" value="Metallo-dep_Hydrolases_sf"/>
</dbReference>
<organism evidence="4 5">
    <name type="scientific">Marinicauda salina</name>
    <dbReference type="NCBI Taxonomy" id="2135793"/>
    <lineage>
        <taxon>Bacteria</taxon>
        <taxon>Pseudomonadati</taxon>
        <taxon>Pseudomonadota</taxon>
        <taxon>Alphaproteobacteria</taxon>
        <taxon>Maricaulales</taxon>
        <taxon>Maricaulaceae</taxon>
        <taxon>Marinicauda</taxon>
    </lineage>
</organism>
<feature type="domain" description="Amidohydrolase-related" evidence="3">
    <location>
        <begin position="351"/>
        <end position="448"/>
    </location>
</feature>
<dbReference type="Proteomes" id="UP000245168">
    <property type="component" value="Unassembled WGS sequence"/>
</dbReference>
<dbReference type="RefSeq" id="WP_109252516.1">
    <property type="nucleotide sequence ID" value="NZ_QEXV01000003.1"/>
</dbReference>
<dbReference type="InterPro" id="IPR032466">
    <property type="entry name" value="Metal_Hydrolase"/>
</dbReference>
<evidence type="ECO:0000256" key="1">
    <source>
        <dbReference type="ARBA" id="ARBA00001947"/>
    </source>
</evidence>
<dbReference type="AlphaFoldDB" id="A0A2U2BTF4"/>